<evidence type="ECO:0000313" key="9">
    <source>
        <dbReference type="EMBL" id="SCZ80014.1"/>
    </source>
</evidence>
<evidence type="ECO:0000256" key="4">
    <source>
        <dbReference type="PIRNR" id="PIRNR036492"/>
    </source>
</evidence>
<dbReference type="EMBL" id="FMWL01000010">
    <property type="protein sequence ID" value="SCZ80014.1"/>
    <property type="molecule type" value="Genomic_DNA"/>
</dbReference>
<comment type="similarity">
    <text evidence="1 4 7">Belongs to the aldehyde dehydrogenase family.</text>
</comment>
<feature type="domain" description="Aldehyde dehydrogenase" evidence="8">
    <location>
        <begin position="20"/>
        <end position="450"/>
    </location>
</feature>
<dbReference type="SUPFAM" id="SSF53720">
    <property type="entry name" value="ALDH-like"/>
    <property type="match status" value="1"/>
</dbReference>
<dbReference type="GO" id="GO:0006081">
    <property type="term" value="P:aldehyde metabolic process"/>
    <property type="evidence" value="ECO:0007669"/>
    <property type="project" value="InterPro"/>
</dbReference>
<proteinExistence type="inferred from homology"/>
<evidence type="ECO:0000313" key="10">
    <source>
        <dbReference type="Proteomes" id="UP000199208"/>
    </source>
</evidence>
<dbReference type="InterPro" id="IPR012394">
    <property type="entry name" value="Aldehyde_DH_NAD(P)"/>
</dbReference>
<dbReference type="FunFam" id="3.40.309.10:FF:000025">
    <property type="entry name" value="Aldehyde dehydrogenase"/>
    <property type="match status" value="1"/>
</dbReference>
<dbReference type="PANTHER" id="PTHR43570:SF16">
    <property type="entry name" value="ALDEHYDE DEHYDROGENASE TYPE III, ISOFORM Q"/>
    <property type="match status" value="1"/>
</dbReference>
<dbReference type="InterPro" id="IPR016161">
    <property type="entry name" value="Ald_DH/histidinol_DH"/>
</dbReference>
<keyword evidence="3" id="KW-0520">NAD</keyword>
<evidence type="ECO:0000256" key="2">
    <source>
        <dbReference type="ARBA" id="ARBA00023002"/>
    </source>
</evidence>
<evidence type="ECO:0000256" key="6">
    <source>
        <dbReference type="PROSITE-ProRule" id="PRU10007"/>
    </source>
</evidence>
<dbReference type="CDD" id="cd07136">
    <property type="entry name" value="ALDH_YwdH-P39616"/>
    <property type="match status" value="1"/>
</dbReference>
<evidence type="ECO:0000259" key="8">
    <source>
        <dbReference type="Pfam" id="PF00171"/>
    </source>
</evidence>
<evidence type="ECO:0000256" key="3">
    <source>
        <dbReference type="ARBA" id="ARBA00023027"/>
    </source>
</evidence>
<name>A0A1G5S0X2_9FIRM</name>
<dbReference type="PANTHER" id="PTHR43570">
    <property type="entry name" value="ALDEHYDE DEHYDROGENASE"/>
    <property type="match status" value="1"/>
</dbReference>
<organism evidence="9 10">
    <name type="scientific">Acidaminobacter hydrogenoformans DSM 2784</name>
    <dbReference type="NCBI Taxonomy" id="1120920"/>
    <lineage>
        <taxon>Bacteria</taxon>
        <taxon>Bacillati</taxon>
        <taxon>Bacillota</taxon>
        <taxon>Clostridia</taxon>
        <taxon>Peptostreptococcales</taxon>
        <taxon>Acidaminobacteraceae</taxon>
        <taxon>Acidaminobacter</taxon>
    </lineage>
</organism>
<dbReference type="InterPro" id="IPR016162">
    <property type="entry name" value="Ald_DH_N"/>
</dbReference>
<dbReference type="STRING" id="1120920.SAMN03080599_02049"/>
<dbReference type="GO" id="GO:0004029">
    <property type="term" value="F:aldehyde dehydrogenase (NAD+) activity"/>
    <property type="evidence" value="ECO:0007669"/>
    <property type="project" value="TreeGrafter"/>
</dbReference>
<dbReference type="InterPro" id="IPR029510">
    <property type="entry name" value="Ald_DH_CS_GLU"/>
</dbReference>
<dbReference type="Gene3D" id="3.40.309.10">
    <property type="entry name" value="Aldehyde Dehydrogenase, Chain A, domain 2"/>
    <property type="match status" value="1"/>
</dbReference>
<dbReference type="FunFam" id="3.40.605.10:FF:000004">
    <property type="entry name" value="Aldehyde dehydrogenase"/>
    <property type="match status" value="1"/>
</dbReference>
<dbReference type="PROSITE" id="PS00687">
    <property type="entry name" value="ALDEHYDE_DEHYDR_GLU"/>
    <property type="match status" value="1"/>
</dbReference>
<accession>A0A1G5S0X2</accession>
<keyword evidence="10" id="KW-1185">Reference proteome</keyword>
<feature type="active site" evidence="5 6">
    <location>
        <position position="230"/>
    </location>
</feature>
<dbReference type="Gene3D" id="3.40.605.10">
    <property type="entry name" value="Aldehyde Dehydrogenase, Chain A, domain 1"/>
    <property type="match status" value="1"/>
</dbReference>
<feature type="active site" evidence="5">
    <location>
        <position position="264"/>
    </location>
</feature>
<gene>
    <name evidence="9" type="ORF">SAMN03080599_02049</name>
</gene>
<dbReference type="InterPro" id="IPR015590">
    <property type="entry name" value="Aldehyde_DH_dom"/>
</dbReference>
<dbReference type="InterPro" id="IPR016163">
    <property type="entry name" value="Ald_DH_C"/>
</dbReference>
<reference evidence="9 10" key="1">
    <citation type="submission" date="2016-10" db="EMBL/GenBank/DDBJ databases">
        <authorList>
            <person name="de Groot N.N."/>
        </authorList>
    </citation>
    <scope>NUCLEOTIDE SEQUENCE [LARGE SCALE GENOMIC DNA]</scope>
    <source>
        <strain evidence="9 10">DSM 2784</strain>
    </source>
</reference>
<keyword evidence="2 4" id="KW-0560">Oxidoreductase</keyword>
<dbReference type="GO" id="GO:0005737">
    <property type="term" value="C:cytoplasm"/>
    <property type="evidence" value="ECO:0007669"/>
    <property type="project" value="TreeGrafter"/>
</dbReference>
<sequence length="478" mass="53348">MVTIGKALWGVRRVTDLEMTGKEVGLLLEAQRQYFGTLETRPSDFRVRQLKRLRASIEKHEAELMAALAEDLGKSPVEAYATEIGFIYKSLSDYIKHLKRWAKPQKVRTPLYLQPSRGFIVREPYGSVLVIGPFNYPFQLVIEPLIGALAAGNCAVVKPSELTPAVSSVIKKVIEGAFDRKYVACVEGGQETNTALLQSTFDYIFFTGSAKVGKIVMEAAAKHLTPVTLELGGKSPVIVDKTAHIKEAAQRIMWGKTINAGQTCVAPDYIYVHEDVKAALVLAMKDSLQAMWGHEHYKRNGYGKIVNHRHFKRLTEMMAKDQPHVIWGGGHDEAHRHIEPTLLHVPGREAAVMQEEIFGPLLPIMTYRDLGQVIDDINHHPKPLALYLFTTDKKVERLVLESISSGGVAINDTITHVAHPNLPFGGVGQSGIGRYHGKQSFLTFSHCKSVLKKGRFNVTLAYPKYNEKQLKLLRKVLK</sequence>
<evidence type="ECO:0000256" key="5">
    <source>
        <dbReference type="PIRSR" id="PIRSR036492-1"/>
    </source>
</evidence>
<evidence type="ECO:0000256" key="7">
    <source>
        <dbReference type="RuleBase" id="RU003345"/>
    </source>
</evidence>
<dbReference type="Pfam" id="PF00171">
    <property type="entry name" value="Aldedh"/>
    <property type="match status" value="1"/>
</dbReference>
<dbReference type="PIRSF" id="PIRSF036492">
    <property type="entry name" value="ALDH"/>
    <property type="match status" value="1"/>
</dbReference>
<dbReference type="AlphaFoldDB" id="A0A1G5S0X2"/>
<protein>
    <recommendedName>
        <fullName evidence="4">Aldehyde dehydrogenase</fullName>
    </recommendedName>
</protein>
<evidence type="ECO:0000256" key="1">
    <source>
        <dbReference type="ARBA" id="ARBA00009986"/>
    </source>
</evidence>
<dbReference type="Proteomes" id="UP000199208">
    <property type="component" value="Unassembled WGS sequence"/>
</dbReference>